<dbReference type="Proteomes" id="UP000305675">
    <property type="component" value="Unassembled WGS sequence"/>
</dbReference>
<accession>A0A4U1BLR1</accession>
<evidence type="ECO:0000259" key="2">
    <source>
        <dbReference type="Pfam" id="PF22422"/>
    </source>
</evidence>
<evidence type="ECO:0000259" key="1">
    <source>
        <dbReference type="Pfam" id="PF21152"/>
    </source>
</evidence>
<feature type="domain" description="Glucosidase YgjK N-terminal" evidence="1">
    <location>
        <begin position="27"/>
        <end position="273"/>
    </location>
</feature>
<dbReference type="PANTHER" id="PTHR23403:SF1">
    <property type="entry name" value="TREHALASE"/>
    <property type="match status" value="1"/>
</dbReference>
<dbReference type="Gene3D" id="1.50.10.10">
    <property type="match status" value="1"/>
</dbReference>
<dbReference type="RefSeq" id="WP_136863781.1">
    <property type="nucleotide sequence ID" value="NZ_SWCJ01000009.1"/>
</dbReference>
<dbReference type="AlphaFoldDB" id="A0A4U1BLR1"/>
<dbReference type="Gene3D" id="2.70.98.50">
    <property type="entry name" value="putative glycoside hydrolase family protein from bacillus halodurans"/>
    <property type="match status" value="1"/>
</dbReference>
<dbReference type="SUPFAM" id="SSF48208">
    <property type="entry name" value="Six-hairpin glycosidases"/>
    <property type="match status" value="1"/>
</dbReference>
<gene>
    <name evidence="3" type="ORF">FCL42_12610</name>
</gene>
<evidence type="ECO:0000313" key="3">
    <source>
        <dbReference type="EMBL" id="TKB54232.1"/>
    </source>
</evidence>
<dbReference type="InterPro" id="IPR008928">
    <property type="entry name" value="6-hairpin_glycosidase_sf"/>
</dbReference>
<name>A0A4U1BLR1_9GAMM</name>
<dbReference type="OrthoDB" id="9781878at2"/>
<dbReference type="InterPro" id="IPR048450">
    <property type="entry name" value="YgjK_N"/>
</dbReference>
<keyword evidence="4" id="KW-1185">Reference proteome</keyword>
<dbReference type="GO" id="GO:0005993">
    <property type="term" value="P:trehalose catabolic process"/>
    <property type="evidence" value="ECO:0007669"/>
    <property type="project" value="TreeGrafter"/>
</dbReference>
<evidence type="ECO:0000313" key="4">
    <source>
        <dbReference type="Proteomes" id="UP000305675"/>
    </source>
</evidence>
<dbReference type="Pfam" id="PF21152">
    <property type="entry name" value="YgjK_N"/>
    <property type="match status" value="1"/>
</dbReference>
<dbReference type="EMBL" id="SWCJ01000009">
    <property type="protein sequence ID" value="TKB54232.1"/>
    <property type="molecule type" value="Genomic_DNA"/>
</dbReference>
<dbReference type="InterPro" id="IPR012341">
    <property type="entry name" value="6hp_glycosidase-like_sf"/>
</dbReference>
<dbReference type="PANTHER" id="PTHR23403">
    <property type="entry name" value="TREHALASE"/>
    <property type="match status" value="1"/>
</dbReference>
<dbReference type="Pfam" id="PF22422">
    <property type="entry name" value="MGH1-like_GH"/>
    <property type="match status" value="1"/>
</dbReference>
<sequence length="716" mass="81049">MGMVLLAMALAGSIVDGGNLENVLDYQGTPKGPIDRVKGSSRIPSVWFDQGAWHGFALPELASSHSLGGFSGPMIIAQEYPLWLSPSIQRLSLEGWRYEDAQIELTSDGSSLIQRYQWDSLKVEQQLRFIDGRHALVRTQLHSNSPQSINVSWHGSVFETLPESLKLANPNWVSGLKSEDKELIWQLAPQRKTWSVLLDDAQYRVWFLSDAKIVISGLGYQAVQTITVNANTASVLWSLHSYYHSEQDRLTHQKMQAKIAANPSRYFAAADEKSQQRKRRALEPGGEAHWQRLAMKSMQTLVANWRSPAGAIQHHGVTPSVTYQWFSGVWAWDSWKQAAAIAHFDASLAKDNIRAMFDYQVRFDDPIRPQDHGMIIDTVFYNQSGERGGDGGNWNERNSKPPLAAWSVWKVHEAQPDPAFVEEMYPKLVSYHQWWYRNRDHDGDGLAEYGATVDAANSSRDAIIEAAAWESGMDNAPRFDASEEVRVLENRSNSGELLGYSLNQESVDLNAYLYAEKQFLAQMAQVLGKPDEKLRWLQQAKQLKQQIQNQFFDTDSGYFYDTRLGGKRLIEQGKGAEGWLPLWAGAASEEQARYVSRWMMSDKGFNRHLPLQTVSADHPQYAPEKYWRGPVWLDQSWFGLQGLSRYGFTDEAKQLALKLANHAEGALTQSPIRENYNPETGEGLHCTNFSWSAAVFYLIYRDYLSTANNSQLAVKP</sequence>
<dbReference type="InterPro" id="IPR001661">
    <property type="entry name" value="Glyco_hydro_37"/>
</dbReference>
<dbReference type="GO" id="GO:0004555">
    <property type="term" value="F:alpha,alpha-trehalase activity"/>
    <property type="evidence" value="ECO:0007669"/>
    <property type="project" value="InterPro"/>
</dbReference>
<comment type="caution">
    <text evidence="3">The sequence shown here is derived from an EMBL/GenBank/DDBJ whole genome shotgun (WGS) entry which is preliminary data.</text>
</comment>
<reference evidence="3 4" key="1">
    <citation type="submission" date="2019-04" db="EMBL/GenBank/DDBJ databases">
        <authorList>
            <person name="Hwang J.C."/>
        </authorList>
    </citation>
    <scope>NUCLEOTIDE SEQUENCE [LARGE SCALE GENOMIC DNA]</scope>
    <source>
        <strain evidence="3 4">IMCC35002</strain>
    </source>
</reference>
<feature type="domain" description="Mannosylglycerate hydrolase MGH1-like glycoside hydrolase" evidence="2">
    <location>
        <begin position="329"/>
        <end position="692"/>
    </location>
</feature>
<organism evidence="3 4">
    <name type="scientific">Ferrimonas aestuarii</name>
    <dbReference type="NCBI Taxonomy" id="2569539"/>
    <lineage>
        <taxon>Bacteria</taxon>
        <taxon>Pseudomonadati</taxon>
        <taxon>Pseudomonadota</taxon>
        <taxon>Gammaproteobacteria</taxon>
        <taxon>Alteromonadales</taxon>
        <taxon>Ferrimonadaceae</taxon>
        <taxon>Ferrimonas</taxon>
    </lineage>
</organism>
<protein>
    <submittedName>
        <fullName evidence="3">Cell wall anchor protein</fullName>
    </submittedName>
</protein>
<dbReference type="InterPro" id="IPR054491">
    <property type="entry name" value="MGH1-like_GH"/>
</dbReference>
<proteinExistence type="predicted"/>